<accession>A0ACB9JM93</accession>
<dbReference type="Proteomes" id="UP001056120">
    <property type="component" value="Linkage Group LG03"/>
</dbReference>
<dbReference type="EMBL" id="CM042020">
    <property type="protein sequence ID" value="KAI3821430.1"/>
    <property type="molecule type" value="Genomic_DNA"/>
</dbReference>
<proteinExistence type="predicted"/>
<evidence type="ECO:0000313" key="2">
    <source>
        <dbReference type="Proteomes" id="UP001056120"/>
    </source>
</evidence>
<protein>
    <submittedName>
        <fullName evidence="1">Uncharacterized protein</fullName>
    </submittedName>
</protein>
<keyword evidence="2" id="KW-1185">Reference proteome</keyword>
<name>A0ACB9JM93_9ASTR</name>
<reference evidence="2" key="1">
    <citation type="journal article" date="2022" name="Mol. Ecol. Resour.">
        <title>The genomes of chicory, endive, great burdock and yacon provide insights into Asteraceae palaeo-polyploidization history and plant inulin production.</title>
        <authorList>
            <person name="Fan W."/>
            <person name="Wang S."/>
            <person name="Wang H."/>
            <person name="Wang A."/>
            <person name="Jiang F."/>
            <person name="Liu H."/>
            <person name="Zhao H."/>
            <person name="Xu D."/>
            <person name="Zhang Y."/>
        </authorList>
    </citation>
    <scope>NUCLEOTIDE SEQUENCE [LARGE SCALE GENOMIC DNA]</scope>
    <source>
        <strain evidence="2">cv. Yunnan</strain>
    </source>
</reference>
<sequence>MRSGIILFDLTRVLEELVFNSLYAGATKVPQRLESSQHMLSSMGPSILRLVCTSLSLMMSRWELLKLALMSSMAYLTLAVPNACLNIRLKKYPELQLLAVMMSMVPGRGSHASCAFKSYELLNILEFNSTQKRMSVIVRDDEGKLLLLCKGV</sequence>
<organism evidence="1 2">
    <name type="scientific">Smallanthus sonchifolius</name>
    <dbReference type="NCBI Taxonomy" id="185202"/>
    <lineage>
        <taxon>Eukaryota</taxon>
        <taxon>Viridiplantae</taxon>
        <taxon>Streptophyta</taxon>
        <taxon>Embryophyta</taxon>
        <taxon>Tracheophyta</taxon>
        <taxon>Spermatophyta</taxon>
        <taxon>Magnoliopsida</taxon>
        <taxon>eudicotyledons</taxon>
        <taxon>Gunneridae</taxon>
        <taxon>Pentapetalae</taxon>
        <taxon>asterids</taxon>
        <taxon>campanulids</taxon>
        <taxon>Asterales</taxon>
        <taxon>Asteraceae</taxon>
        <taxon>Asteroideae</taxon>
        <taxon>Heliantheae alliance</taxon>
        <taxon>Millerieae</taxon>
        <taxon>Smallanthus</taxon>
    </lineage>
</organism>
<reference evidence="1 2" key="2">
    <citation type="journal article" date="2022" name="Mol. Ecol. Resour.">
        <title>The genomes of chicory, endive, great burdock and yacon provide insights into Asteraceae paleo-polyploidization history and plant inulin production.</title>
        <authorList>
            <person name="Fan W."/>
            <person name="Wang S."/>
            <person name="Wang H."/>
            <person name="Wang A."/>
            <person name="Jiang F."/>
            <person name="Liu H."/>
            <person name="Zhao H."/>
            <person name="Xu D."/>
            <person name="Zhang Y."/>
        </authorList>
    </citation>
    <scope>NUCLEOTIDE SEQUENCE [LARGE SCALE GENOMIC DNA]</scope>
    <source>
        <strain evidence="2">cv. Yunnan</strain>
        <tissue evidence="1">Leaves</tissue>
    </source>
</reference>
<comment type="caution">
    <text evidence="1">The sequence shown here is derived from an EMBL/GenBank/DDBJ whole genome shotgun (WGS) entry which is preliminary data.</text>
</comment>
<gene>
    <name evidence="1" type="ORF">L1987_08998</name>
</gene>
<evidence type="ECO:0000313" key="1">
    <source>
        <dbReference type="EMBL" id="KAI3821430.1"/>
    </source>
</evidence>